<evidence type="ECO:0000313" key="17">
    <source>
        <dbReference type="Proteomes" id="UP000243719"/>
    </source>
</evidence>
<dbReference type="InterPro" id="IPR001775">
    <property type="entry name" value="GspD/PilQ"/>
</dbReference>
<dbReference type="AlphaFoldDB" id="A0A1H2PQ64"/>
<dbReference type="PRINTS" id="PR00811">
    <property type="entry name" value="BCTERIALGSPD"/>
</dbReference>
<evidence type="ECO:0000313" key="16">
    <source>
        <dbReference type="EMBL" id="SDV48492.1"/>
    </source>
</evidence>
<keyword evidence="3 10" id="KW-0813">Transport</keyword>
<feature type="signal peptide" evidence="12">
    <location>
        <begin position="1"/>
        <end position="29"/>
    </location>
</feature>
<dbReference type="RefSeq" id="WP_091907666.1">
    <property type="nucleotide sequence ID" value="NZ_FNLO01000005.1"/>
</dbReference>
<dbReference type="NCBIfam" id="TIGR02517">
    <property type="entry name" value="type_II_gspD"/>
    <property type="match status" value="1"/>
</dbReference>
<dbReference type="PANTHER" id="PTHR30332">
    <property type="entry name" value="PROBABLE GENERAL SECRETION PATHWAY PROTEIN D"/>
    <property type="match status" value="1"/>
</dbReference>
<keyword evidence="9" id="KW-0998">Cell outer membrane</keyword>
<evidence type="ECO:0000256" key="9">
    <source>
        <dbReference type="ARBA" id="ARBA00023237"/>
    </source>
</evidence>
<keyword evidence="4" id="KW-1134">Transmembrane beta strand</keyword>
<keyword evidence="5" id="KW-0812">Transmembrane</keyword>
<dbReference type="Pfam" id="PF00263">
    <property type="entry name" value="Secretin"/>
    <property type="match status" value="1"/>
</dbReference>
<evidence type="ECO:0000256" key="5">
    <source>
        <dbReference type="ARBA" id="ARBA00022692"/>
    </source>
</evidence>
<dbReference type="InterPro" id="IPR050810">
    <property type="entry name" value="Bact_Secretion_Sys_Channel"/>
</dbReference>
<feature type="region of interest" description="Disordered" evidence="11">
    <location>
        <begin position="289"/>
        <end position="383"/>
    </location>
</feature>
<organism evidence="16 17">
    <name type="scientific">Chitinasiproducens palmae</name>
    <dbReference type="NCBI Taxonomy" id="1770053"/>
    <lineage>
        <taxon>Bacteria</taxon>
        <taxon>Pseudomonadati</taxon>
        <taxon>Pseudomonadota</taxon>
        <taxon>Betaproteobacteria</taxon>
        <taxon>Burkholderiales</taxon>
        <taxon>Burkholderiaceae</taxon>
        <taxon>Chitinasiproducens</taxon>
    </lineage>
</organism>
<evidence type="ECO:0000256" key="12">
    <source>
        <dbReference type="SAM" id="SignalP"/>
    </source>
</evidence>
<dbReference type="STRING" id="1770053.SAMN05216551_105135"/>
<dbReference type="InterPro" id="IPR038591">
    <property type="entry name" value="NolW-like_sf"/>
</dbReference>
<dbReference type="Pfam" id="PF21305">
    <property type="entry name" value="type_II_gspD_N0"/>
    <property type="match status" value="1"/>
</dbReference>
<comment type="similarity">
    <text evidence="2">Belongs to the bacterial secretin family. GSP D subfamily.</text>
</comment>
<dbReference type="GO" id="GO:0009279">
    <property type="term" value="C:cell outer membrane"/>
    <property type="evidence" value="ECO:0007669"/>
    <property type="project" value="UniProtKB-SubCell"/>
</dbReference>
<gene>
    <name evidence="16" type="ORF">SAMN05216551_105135</name>
</gene>
<dbReference type="InterPro" id="IPR005644">
    <property type="entry name" value="NolW-like"/>
</dbReference>
<evidence type="ECO:0000256" key="6">
    <source>
        <dbReference type="ARBA" id="ARBA00022729"/>
    </source>
</evidence>
<feature type="compositionally biased region" description="Low complexity" evidence="11">
    <location>
        <begin position="746"/>
        <end position="764"/>
    </location>
</feature>
<keyword evidence="6 12" id="KW-0732">Signal</keyword>
<dbReference type="Gene3D" id="3.30.1370.120">
    <property type="match status" value="3"/>
</dbReference>
<dbReference type="GO" id="GO:0015627">
    <property type="term" value="C:type II protein secretion system complex"/>
    <property type="evidence" value="ECO:0007669"/>
    <property type="project" value="InterPro"/>
</dbReference>
<evidence type="ECO:0000259" key="13">
    <source>
        <dbReference type="Pfam" id="PF00263"/>
    </source>
</evidence>
<evidence type="ECO:0000259" key="15">
    <source>
        <dbReference type="Pfam" id="PF21305"/>
    </source>
</evidence>
<sequence length="779" mass="80101">MDIKKSTAVRLGRAAVLLSFVVLSQTAHADVVLNFVNADIDQVARAIGAAANKTIIVDPRVKGQLNLVSERPVSSEQALKTLEASLRMQGFALLNDHGVLKVVPEADAKLQGVPTFVGNAPQARGDQIVTQVFQLRNESANNLLPVLRPLVSPNNSVAAYPGNNTLVVTDYADNVRRIASIIAGVDSAAGMDVEVVPLANANAVDVAAVAAKLLDPGMIGNTDATLKVNVNADSRINAVILRASNPQRLKMAKALVAKLDAPTREPGNIHVVPLRNADATTLARTLRSMMGQGSGTSGTQGGALPGGNQSSTSNGLGTGSNGSSSSNGSLGGSSTPLPSGGIGGSNSGFGGNGMSNASSGLTGSGTNGSQGNDASGGDQSGGMITADAATNSLVITAPEPVYRNLRNVIEQLDARRVQIYIESLIMEVSTTRTGALGVQWQGGVTSSSGNNILYGNSNVTAGSLNSIVDLTTAGVAYSTGATGATIPTLANGLNIGLLHRFGSILGVGGLLQAVSTNSDVNVLSTPNLITLDNQEARILVGQNIPIPSGSYATATTSATNPTTFNTYSRTDVGVMLHVKPQVSQNGTIKLAIYQEDSSVDASTASQAGGYTINKRALQSTVLCDDGAIIALGGLIGDDYRNANSKVPLLGDLPLIGSLFRSETKSRNKRNLMVFLRPVILRDAQISEQVSLSRYDYMRMRAENYQSDNRLIKDGTVPVPSPAASVSPQTVPFGSFNPAVPSPLTAPVQSAPVQAPPVATAPLAPGSAPVIGPDLTGSRP</sequence>
<evidence type="ECO:0000256" key="3">
    <source>
        <dbReference type="ARBA" id="ARBA00022448"/>
    </source>
</evidence>
<evidence type="ECO:0000256" key="7">
    <source>
        <dbReference type="ARBA" id="ARBA00022927"/>
    </source>
</evidence>
<dbReference type="InterPro" id="IPR004846">
    <property type="entry name" value="T2SS/T3SS_dom"/>
</dbReference>
<evidence type="ECO:0000256" key="2">
    <source>
        <dbReference type="ARBA" id="ARBA00006980"/>
    </source>
</evidence>
<feature type="domain" description="NolW-like" evidence="14">
    <location>
        <begin position="130"/>
        <end position="188"/>
    </location>
</feature>
<evidence type="ECO:0000256" key="10">
    <source>
        <dbReference type="RuleBase" id="RU004004"/>
    </source>
</evidence>
<dbReference type="EMBL" id="FNLO01000005">
    <property type="protein sequence ID" value="SDV48492.1"/>
    <property type="molecule type" value="Genomic_DNA"/>
</dbReference>
<evidence type="ECO:0000259" key="14">
    <source>
        <dbReference type="Pfam" id="PF03958"/>
    </source>
</evidence>
<dbReference type="Proteomes" id="UP000243719">
    <property type="component" value="Unassembled WGS sequence"/>
</dbReference>
<name>A0A1H2PQ64_9BURK</name>
<feature type="domain" description="NolW-like" evidence="14">
    <location>
        <begin position="193"/>
        <end position="264"/>
    </location>
</feature>
<keyword evidence="8" id="KW-0472">Membrane</keyword>
<protein>
    <submittedName>
        <fullName evidence="16">Type II secretion system protein D (GspD)</fullName>
    </submittedName>
</protein>
<reference evidence="17" key="1">
    <citation type="submission" date="2016-09" db="EMBL/GenBank/DDBJ databases">
        <authorList>
            <person name="Varghese N."/>
            <person name="Submissions S."/>
        </authorList>
    </citation>
    <scope>NUCLEOTIDE SEQUENCE [LARGE SCALE GENOMIC DNA]</scope>
    <source>
        <strain evidence="17">JS23</strain>
    </source>
</reference>
<dbReference type="GO" id="GO:0015628">
    <property type="term" value="P:protein secretion by the type II secretion system"/>
    <property type="evidence" value="ECO:0007669"/>
    <property type="project" value="InterPro"/>
</dbReference>
<feature type="domain" description="Type II/III secretion system secretin-like" evidence="13">
    <location>
        <begin position="513"/>
        <end position="681"/>
    </location>
</feature>
<proteinExistence type="inferred from homology"/>
<evidence type="ECO:0000256" key="11">
    <source>
        <dbReference type="SAM" id="MobiDB-lite"/>
    </source>
</evidence>
<feature type="region of interest" description="Disordered" evidence="11">
    <location>
        <begin position="746"/>
        <end position="779"/>
    </location>
</feature>
<feature type="chain" id="PRO_5017430473" evidence="12">
    <location>
        <begin position="30"/>
        <end position="779"/>
    </location>
</feature>
<feature type="domain" description="NolW-like" evidence="14">
    <location>
        <begin position="270"/>
        <end position="416"/>
    </location>
</feature>
<keyword evidence="7" id="KW-0653">Protein transport</keyword>
<dbReference type="InterPro" id="IPR049371">
    <property type="entry name" value="GspD-like_N0"/>
</dbReference>
<comment type="subcellular location">
    <subcellularLocation>
        <location evidence="1 10">Cell outer membrane</location>
    </subcellularLocation>
</comment>
<dbReference type="OrthoDB" id="9775455at2"/>
<dbReference type="InterPro" id="IPR013356">
    <property type="entry name" value="T2SS_GspD"/>
</dbReference>
<feature type="compositionally biased region" description="Gly residues" evidence="11">
    <location>
        <begin position="292"/>
        <end position="305"/>
    </location>
</feature>
<evidence type="ECO:0000256" key="8">
    <source>
        <dbReference type="ARBA" id="ARBA00023136"/>
    </source>
</evidence>
<accession>A0A1H2PQ64</accession>
<dbReference type="PANTHER" id="PTHR30332:SF24">
    <property type="entry name" value="SECRETIN GSPD-RELATED"/>
    <property type="match status" value="1"/>
</dbReference>
<feature type="compositionally biased region" description="Gly residues" evidence="11">
    <location>
        <begin position="340"/>
        <end position="353"/>
    </location>
</feature>
<feature type="domain" description="GspD-like N0" evidence="15">
    <location>
        <begin position="33"/>
        <end position="102"/>
    </location>
</feature>
<feature type="compositionally biased region" description="Low complexity" evidence="11">
    <location>
        <begin position="306"/>
        <end position="339"/>
    </location>
</feature>
<evidence type="ECO:0000256" key="4">
    <source>
        <dbReference type="ARBA" id="ARBA00022452"/>
    </source>
</evidence>
<dbReference type="Pfam" id="PF03958">
    <property type="entry name" value="Secretin_N"/>
    <property type="match status" value="3"/>
</dbReference>
<keyword evidence="17" id="KW-1185">Reference proteome</keyword>
<evidence type="ECO:0000256" key="1">
    <source>
        <dbReference type="ARBA" id="ARBA00004442"/>
    </source>
</evidence>